<dbReference type="InterPro" id="IPR050367">
    <property type="entry name" value="APC_superfamily"/>
</dbReference>
<sequence>MSSQSPFGGLAPRRLGAMHIVFFTVAASAPLTVLGGGVTTTFAVSGSLGAPLSFVVLAIVLAIFAVGYSAMSRYVANAGAFYAYLAQGLGRAFGVSASFVALLAYNAIQIGLYGLFGYAVGGFINEKAGLTWHWSVYAFIAMGIIGLLGVLKVDLNATVLAVFLIAECIIIAIFDVLALGSPAAGSLSLDGLNPSQLFNGTIGAVMALGIAAFAGFESGAIFSEEAKDPKRTIARATYIAVAFTGIFYAFSSYALLQAVGPTGDTGIAATSAAAGPGALFGTLGALSNGFMADAAVVLFATSVFAAMLSFHNGVARYFFALGRERVLPGVLGRTGVRTGAPFVGSLLQTIIAAVVVTIAVVSGTDPLLELFTWLSGVSAVGLVALLTGTSIAVIGFFLRRQTEENLWQRIIAPALAAILLASVLFLIVTNFEYLGVSPESKLMWILPGFTLVAAVLGLIWGLALKQVRSDVYNGIGQSATDRLEVLPESTYATL</sequence>
<feature type="transmembrane region" description="Helical" evidence="6">
    <location>
        <begin position="373"/>
        <end position="398"/>
    </location>
</feature>
<evidence type="ECO:0000313" key="8">
    <source>
        <dbReference type="Proteomes" id="UP000587527"/>
    </source>
</evidence>
<dbReference type="PIRSF" id="PIRSF006060">
    <property type="entry name" value="AA_transporter"/>
    <property type="match status" value="1"/>
</dbReference>
<feature type="transmembrane region" description="Helical" evidence="6">
    <location>
        <begin position="20"/>
        <end position="44"/>
    </location>
</feature>
<evidence type="ECO:0000256" key="5">
    <source>
        <dbReference type="ARBA" id="ARBA00023136"/>
    </source>
</evidence>
<feature type="transmembrane region" description="Helical" evidence="6">
    <location>
        <begin position="410"/>
        <end position="431"/>
    </location>
</feature>
<feature type="transmembrane region" description="Helical" evidence="6">
    <location>
        <begin position="236"/>
        <end position="256"/>
    </location>
</feature>
<dbReference type="Pfam" id="PF13520">
    <property type="entry name" value="AA_permease_2"/>
    <property type="match status" value="1"/>
</dbReference>
<comment type="subcellular location">
    <subcellularLocation>
        <location evidence="1">Cell membrane</location>
        <topology evidence="1">Multi-pass membrane protein</topology>
    </subcellularLocation>
</comment>
<feature type="transmembrane region" description="Helical" evidence="6">
    <location>
        <begin position="294"/>
        <end position="319"/>
    </location>
</feature>
<organism evidence="7 8">
    <name type="scientific">Allocatelliglobosispora scoriae</name>
    <dbReference type="NCBI Taxonomy" id="643052"/>
    <lineage>
        <taxon>Bacteria</taxon>
        <taxon>Bacillati</taxon>
        <taxon>Actinomycetota</taxon>
        <taxon>Actinomycetes</taxon>
        <taxon>Micromonosporales</taxon>
        <taxon>Micromonosporaceae</taxon>
        <taxon>Allocatelliglobosispora</taxon>
    </lineage>
</organism>
<dbReference type="PANTHER" id="PTHR42770:SF16">
    <property type="entry name" value="AMINO ACID PERMEASE"/>
    <property type="match status" value="1"/>
</dbReference>
<dbReference type="Proteomes" id="UP000587527">
    <property type="component" value="Unassembled WGS sequence"/>
</dbReference>
<feature type="transmembrane region" description="Helical" evidence="6">
    <location>
        <begin position="443"/>
        <end position="463"/>
    </location>
</feature>
<dbReference type="InterPro" id="IPR002293">
    <property type="entry name" value="AA/rel_permease1"/>
</dbReference>
<name>A0A841BZT3_9ACTN</name>
<dbReference type="GO" id="GO:0022857">
    <property type="term" value="F:transmembrane transporter activity"/>
    <property type="evidence" value="ECO:0007669"/>
    <property type="project" value="InterPro"/>
</dbReference>
<gene>
    <name evidence="7" type="ORF">F4553_006442</name>
</gene>
<keyword evidence="3 6" id="KW-0812">Transmembrane</keyword>
<feature type="transmembrane region" description="Helical" evidence="6">
    <location>
        <begin position="197"/>
        <end position="216"/>
    </location>
</feature>
<evidence type="ECO:0000256" key="3">
    <source>
        <dbReference type="ARBA" id="ARBA00022692"/>
    </source>
</evidence>
<evidence type="ECO:0000256" key="6">
    <source>
        <dbReference type="SAM" id="Phobius"/>
    </source>
</evidence>
<evidence type="ECO:0000313" key="7">
    <source>
        <dbReference type="EMBL" id="MBB5873008.1"/>
    </source>
</evidence>
<feature type="transmembrane region" description="Helical" evidence="6">
    <location>
        <begin position="158"/>
        <end position="177"/>
    </location>
</feature>
<keyword evidence="2" id="KW-1003">Cell membrane</keyword>
<feature type="transmembrane region" description="Helical" evidence="6">
    <location>
        <begin position="92"/>
        <end position="120"/>
    </location>
</feature>
<accession>A0A841BZT3</accession>
<evidence type="ECO:0000256" key="2">
    <source>
        <dbReference type="ARBA" id="ARBA00022475"/>
    </source>
</evidence>
<keyword evidence="4 6" id="KW-1133">Transmembrane helix</keyword>
<protein>
    <submittedName>
        <fullName evidence="7">Amino acid transporter</fullName>
    </submittedName>
</protein>
<dbReference type="AlphaFoldDB" id="A0A841BZT3"/>
<feature type="transmembrane region" description="Helical" evidence="6">
    <location>
        <begin position="132"/>
        <end position="151"/>
    </location>
</feature>
<dbReference type="RefSeq" id="WP_184843511.1">
    <property type="nucleotide sequence ID" value="NZ_JACHMN010000003.1"/>
</dbReference>
<evidence type="ECO:0000256" key="4">
    <source>
        <dbReference type="ARBA" id="ARBA00022989"/>
    </source>
</evidence>
<dbReference type="GO" id="GO:0005886">
    <property type="term" value="C:plasma membrane"/>
    <property type="evidence" value="ECO:0007669"/>
    <property type="project" value="UniProtKB-SubCell"/>
</dbReference>
<reference evidence="7 8" key="1">
    <citation type="submission" date="2020-08" db="EMBL/GenBank/DDBJ databases">
        <title>Sequencing the genomes of 1000 actinobacteria strains.</title>
        <authorList>
            <person name="Klenk H.-P."/>
        </authorList>
    </citation>
    <scope>NUCLEOTIDE SEQUENCE [LARGE SCALE GENOMIC DNA]</scope>
    <source>
        <strain evidence="7 8">DSM 45362</strain>
    </source>
</reference>
<feature type="transmembrane region" description="Helical" evidence="6">
    <location>
        <begin position="340"/>
        <end position="361"/>
    </location>
</feature>
<keyword evidence="8" id="KW-1185">Reference proteome</keyword>
<evidence type="ECO:0000256" key="1">
    <source>
        <dbReference type="ARBA" id="ARBA00004651"/>
    </source>
</evidence>
<proteinExistence type="predicted"/>
<dbReference type="EMBL" id="JACHMN010000003">
    <property type="protein sequence ID" value="MBB5873008.1"/>
    <property type="molecule type" value="Genomic_DNA"/>
</dbReference>
<comment type="caution">
    <text evidence="7">The sequence shown here is derived from an EMBL/GenBank/DDBJ whole genome shotgun (WGS) entry which is preliminary data.</text>
</comment>
<dbReference type="PANTHER" id="PTHR42770">
    <property type="entry name" value="AMINO ACID TRANSPORTER-RELATED"/>
    <property type="match status" value="1"/>
</dbReference>
<feature type="transmembrane region" description="Helical" evidence="6">
    <location>
        <begin position="50"/>
        <end position="71"/>
    </location>
</feature>
<keyword evidence="5 6" id="KW-0472">Membrane</keyword>
<dbReference type="Gene3D" id="1.20.1740.10">
    <property type="entry name" value="Amino acid/polyamine transporter I"/>
    <property type="match status" value="1"/>
</dbReference>